<dbReference type="AlphaFoldDB" id="A0A6G0WG01"/>
<dbReference type="GO" id="GO:0046872">
    <property type="term" value="F:metal ion binding"/>
    <property type="evidence" value="ECO:0007669"/>
    <property type="project" value="UniProtKB-KW"/>
</dbReference>
<dbReference type="Proteomes" id="UP000481153">
    <property type="component" value="Unassembled WGS sequence"/>
</dbReference>
<comment type="caution">
    <text evidence="4">The sequence shown here is derived from an EMBL/GenBank/DDBJ whole genome shotgun (WGS) entry which is preliminary data.</text>
</comment>
<evidence type="ECO:0000259" key="3">
    <source>
        <dbReference type="Pfam" id="PF13359"/>
    </source>
</evidence>
<comment type="cofactor">
    <cofactor evidence="1">
        <name>a divalent metal cation</name>
        <dbReference type="ChEBI" id="CHEBI:60240"/>
    </cofactor>
</comment>
<dbReference type="Pfam" id="PF13359">
    <property type="entry name" value="DDE_Tnp_4"/>
    <property type="match status" value="1"/>
</dbReference>
<keyword evidence="5" id="KW-1185">Reference proteome</keyword>
<dbReference type="EMBL" id="VJMJ01000232">
    <property type="protein sequence ID" value="KAF0725834.1"/>
    <property type="molecule type" value="Genomic_DNA"/>
</dbReference>
<evidence type="ECO:0000256" key="1">
    <source>
        <dbReference type="ARBA" id="ARBA00001968"/>
    </source>
</evidence>
<evidence type="ECO:0000313" key="4">
    <source>
        <dbReference type="EMBL" id="KAF0725834.1"/>
    </source>
</evidence>
<dbReference type="InterPro" id="IPR027806">
    <property type="entry name" value="HARBI1_dom"/>
</dbReference>
<organism evidence="4 5">
    <name type="scientific">Aphanomyces euteiches</name>
    <dbReference type="NCBI Taxonomy" id="100861"/>
    <lineage>
        <taxon>Eukaryota</taxon>
        <taxon>Sar</taxon>
        <taxon>Stramenopiles</taxon>
        <taxon>Oomycota</taxon>
        <taxon>Saprolegniomycetes</taxon>
        <taxon>Saprolegniales</taxon>
        <taxon>Verrucalvaceae</taxon>
        <taxon>Aphanomyces</taxon>
    </lineage>
</organism>
<dbReference type="VEuPathDB" id="FungiDB:AeMF1_013004"/>
<sequence>METLVTTSKRFHRFPEALYATDVKFQPANRPSGTFADAKRYFSGKHKLYGYKVDASVSPSGKYLLLSSHRSGAVSDLTMFVDRLETHRINLRKTPTDRQIVDVGEGGTQYPESWAVIMDKGYEGVDDAVRSIRPKKKSRGSILSRMEIDRNERVSSDRVIVENLFGRT</sequence>
<protein>
    <recommendedName>
        <fullName evidence="3">DDE Tnp4 domain-containing protein</fullName>
    </recommendedName>
</protein>
<proteinExistence type="predicted"/>
<reference evidence="4 5" key="1">
    <citation type="submission" date="2019-07" db="EMBL/GenBank/DDBJ databases">
        <title>Genomics analysis of Aphanomyces spp. identifies a new class of oomycete effector associated with host adaptation.</title>
        <authorList>
            <person name="Gaulin E."/>
        </authorList>
    </citation>
    <scope>NUCLEOTIDE SEQUENCE [LARGE SCALE GENOMIC DNA]</scope>
    <source>
        <strain evidence="4 5">ATCC 201684</strain>
    </source>
</reference>
<gene>
    <name evidence="4" type="ORF">Ae201684_015796</name>
</gene>
<keyword evidence="2" id="KW-0479">Metal-binding</keyword>
<evidence type="ECO:0000256" key="2">
    <source>
        <dbReference type="ARBA" id="ARBA00022723"/>
    </source>
</evidence>
<feature type="domain" description="DDE Tnp4" evidence="3">
    <location>
        <begin position="29"/>
        <end position="167"/>
    </location>
</feature>
<evidence type="ECO:0000313" key="5">
    <source>
        <dbReference type="Proteomes" id="UP000481153"/>
    </source>
</evidence>
<accession>A0A6G0WG01</accession>
<name>A0A6G0WG01_9STRA</name>